<evidence type="ECO:0000256" key="1">
    <source>
        <dbReference type="ARBA" id="ARBA00000423"/>
    </source>
</evidence>
<evidence type="ECO:0000256" key="2">
    <source>
        <dbReference type="ARBA" id="ARBA00012465"/>
    </source>
</evidence>
<dbReference type="GO" id="GO:0070005">
    <property type="term" value="F:cysteine-type aminopeptidase activity"/>
    <property type="evidence" value="ECO:0007669"/>
    <property type="project" value="InterPro"/>
</dbReference>
<dbReference type="AlphaFoldDB" id="A0A9P8PBV5"/>
<dbReference type="InterPro" id="IPR004134">
    <property type="entry name" value="Peptidase_C1B"/>
</dbReference>
<evidence type="ECO:0000256" key="9">
    <source>
        <dbReference type="PIRNR" id="PIRNR005700"/>
    </source>
</evidence>
<reference evidence="11" key="2">
    <citation type="submission" date="2021-01" db="EMBL/GenBank/DDBJ databases">
        <authorList>
            <person name="Schikora-Tamarit M.A."/>
        </authorList>
    </citation>
    <scope>NUCLEOTIDE SEQUENCE</scope>
    <source>
        <strain evidence="11">CBS6075</strain>
    </source>
</reference>
<evidence type="ECO:0000256" key="8">
    <source>
        <dbReference type="ARBA" id="ARBA00026080"/>
    </source>
</evidence>
<keyword evidence="6 9" id="KW-0788">Thiol protease</keyword>
<proteinExistence type="inferred from homology"/>
<evidence type="ECO:0000256" key="3">
    <source>
        <dbReference type="ARBA" id="ARBA00016900"/>
    </source>
</evidence>
<feature type="active site" evidence="10">
    <location>
        <position position="71"/>
    </location>
</feature>
<accession>A0A9P8PBV5</accession>
<dbReference type="EC" id="3.4.22.40" evidence="2 9"/>
<comment type="subcellular location">
    <subcellularLocation>
        <location evidence="9">Mitochondrion</location>
    </subcellularLocation>
    <subcellularLocation>
        <location evidence="9">Cytoplasm</location>
    </subcellularLocation>
</comment>
<comment type="catalytic activity">
    <reaction evidence="1 9">
        <text>Inactivates bleomycin B2 (a cytotoxic glycometallopeptide) by hydrolysis of a carboxyamide bond of beta-aminoalanine, but also shows general aminopeptidase activity. The specificity varies somewhat with source, but amino acid arylamides of Met, Leu and Ala are preferred.</text>
        <dbReference type="EC" id="3.4.22.40"/>
    </reaction>
</comment>
<dbReference type="Proteomes" id="UP000769157">
    <property type="component" value="Unassembled WGS sequence"/>
</dbReference>
<dbReference type="PANTHER" id="PTHR10363">
    <property type="entry name" value="BLEOMYCIN HYDROLASE"/>
    <property type="match status" value="1"/>
</dbReference>
<dbReference type="GO" id="GO:0004197">
    <property type="term" value="F:cysteine-type endopeptidase activity"/>
    <property type="evidence" value="ECO:0007669"/>
    <property type="project" value="UniProtKB-EC"/>
</dbReference>
<sequence length="443" mass="50830">MSEISTSALDQWTQSFENDPISKLAGSVLQHGNVDELLINRSREIADSHVFNTKLEQEGAPVTAQKASGRCWLFASTNLLRLKLMSKYNLKEVQLSPTYLFFYDKLEKANYFLDQICQTYKEDVNSQLVQFFLTDPICDGGQFAMMTNIVDKYGLVPNSLYPESHSSSSSHVLNRLLLTKLREYAQVLREKLAAGESVEEDKKKMVAEIYRLQSIFLGLPPSPDAEFTWEFYDKDGKFQSVTSTPKKFVKEVVEFDTPEYISLLNDPRNEYNRVIKIDRLGNVVGREPVSYLNVEIDRLADAVVTRIKNNKAVFFGTDTPKFMDSSRGVMDIDLWDYKLIGYDHRAVDKASRVIYHESLMTHAMLITAVHLDENGKPVRYRVENSWSKTKGNEGYYVMTHDYFKEYVYQIVCEKSEVQDLVHLLDTDPIVLPPYDPMGALAKM</sequence>
<dbReference type="PANTHER" id="PTHR10363:SF2">
    <property type="entry name" value="BLEOMYCIN HYDROLASE"/>
    <property type="match status" value="1"/>
</dbReference>
<evidence type="ECO:0000256" key="5">
    <source>
        <dbReference type="ARBA" id="ARBA00022801"/>
    </source>
</evidence>
<dbReference type="RefSeq" id="XP_046063676.1">
    <property type="nucleotide sequence ID" value="XM_046202306.1"/>
</dbReference>
<dbReference type="EMBL" id="JAEUBE010000137">
    <property type="protein sequence ID" value="KAH3669413.1"/>
    <property type="molecule type" value="Genomic_DNA"/>
</dbReference>
<dbReference type="PROSITE" id="PS00139">
    <property type="entry name" value="THIOL_PROTEASE_CYS"/>
    <property type="match status" value="1"/>
</dbReference>
<evidence type="ECO:0000256" key="10">
    <source>
        <dbReference type="PIRSR" id="PIRSR005700-1"/>
    </source>
</evidence>
<dbReference type="PIRSF" id="PIRSF005700">
    <property type="entry name" value="PepC"/>
    <property type="match status" value="1"/>
</dbReference>
<name>A0A9P8PBV5_9ASCO</name>
<comment type="function">
    <text evidence="7">The normal physiological role of the enzyme is unknown, but it is not essential for the viability of yeast cells. Has aminopeptidase activity, shortening substrate peptides sequentially by 1 amino acid. Has bleomycin hydrolase activity, which can protect the cell from the toxic effects of bleomycin. Has homocysteine-thiolactonase activity, protecting the cell against homocysteine toxicity. Acts as a repressor in the GAL4 regulatory system, but this does not require either the peptidase or nucleic acid-binding activities.</text>
</comment>
<feature type="active site" evidence="10">
    <location>
        <position position="362"/>
    </location>
</feature>
<dbReference type="CDD" id="cd00585">
    <property type="entry name" value="Peptidase_C1B"/>
    <property type="match status" value="1"/>
</dbReference>
<dbReference type="GO" id="GO:0043418">
    <property type="term" value="P:homocysteine catabolic process"/>
    <property type="evidence" value="ECO:0007669"/>
    <property type="project" value="TreeGrafter"/>
</dbReference>
<evidence type="ECO:0000256" key="7">
    <source>
        <dbReference type="ARBA" id="ARBA00025347"/>
    </source>
</evidence>
<dbReference type="GO" id="GO:0005739">
    <property type="term" value="C:mitochondrion"/>
    <property type="evidence" value="ECO:0007669"/>
    <property type="project" value="UniProtKB-SubCell"/>
</dbReference>
<organism evidence="11 12">
    <name type="scientific">Ogataea philodendri</name>
    <dbReference type="NCBI Taxonomy" id="1378263"/>
    <lineage>
        <taxon>Eukaryota</taxon>
        <taxon>Fungi</taxon>
        <taxon>Dikarya</taxon>
        <taxon>Ascomycota</taxon>
        <taxon>Saccharomycotina</taxon>
        <taxon>Pichiomycetes</taxon>
        <taxon>Pichiales</taxon>
        <taxon>Pichiaceae</taxon>
        <taxon>Ogataea</taxon>
    </lineage>
</organism>
<dbReference type="InterPro" id="IPR000169">
    <property type="entry name" value="Pept_cys_AS"/>
</dbReference>
<dbReference type="SUPFAM" id="SSF54001">
    <property type="entry name" value="Cysteine proteinases"/>
    <property type="match status" value="1"/>
</dbReference>
<evidence type="ECO:0000313" key="12">
    <source>
        <dbReference type="Proteomes" id="UP000769157"/>
    </source>
</evidence>
<keyword evidence="5 9" id="KW-0378">Hydrolase</keyword>
<comment type="similarity">
    <text evidence="9">Belongs to the peptidase C1 family.</text>
</comment>
<dbReference type="Pfam" id="PF03051">
    <property type="entry name" value="Peptidase_C1_2"/>
    <property type="match status" value="1"/>
</dbReference>
<keyword evidence="9" id="KW-0963">Cytoplasm</keyword>
<reference evidence="11" key="1">
    <citation type="journal article" date="2021" name="Open Biol.">
        <title>Shared evolutionary footprints suggest mitochondrial oxidative damage underlies multiple complex I losses in fungi.</title>
        <authorList>
            <person name="Schikora-Tamarit M.A."/>
            <person name="Marcet-Houben M."/>
            <person name="Nosek J."/>
            <person name="Gabaldon T."/>
        </authorList>
    </citation>
    <scope>NUCLEOTIDE SEQUENCE</scope>
    <source>
        <strain evidence="11">CBS6075</strain>
    </source>
</reference>
<dbReference type="GeneID" id="70233502"/>
<evidence type="ECO:0000313" key="11">
    <source>
        <dbReference type="EMBL" id="KAH3669413.1"/>
    </source>
</evidence>
<gene>
    <name evidence="11" type="ORF">OGAPHI_001534</name>
</gene>
<dbReference type="GO" id="GO:0009636">
    <property type="term" value="P:response to toxic substance"/>
    <property type="evidence" value="ECO:0007669"/>
    <property type="project" value="TreeGrafter"/>
</dbReference>
<comment type="subunit">
    <text evidence="8">Homohexamer. Binds to nucleic acids. Binds single-stranded DNA and RNA with higher affinity than double-stranded DNA.</text>
</comment>
<feature type="active site" evidence="10">
    <location>
        <position position="384"/>
    </location>
</feature>
<comment type="caution">
    <text evidence="11">The sequence shown here is derived from an EMBL/GenBank/DDBJ whole genome shotgun (WGS) entry which is preliminary data.</text>
</comment>
<dbReference type="OrthoDB" id="2666448at2759"/>
<dbReference type="Gene3D" id="3.90.70.10">
    <property type="entry name" value="Cysteine proteinases"/>
    <property type="match status" value="1"/>
</dbReference>
<protein>
    <recommendedName>
        <fullName evidence="3 9">Cysteine proteinase 1, mitochondrial</fullName>
        <ecNumber evidence="2 9">3.4.22.40</ecNumber>
    </recommendedName>
</protein>
<keyword evidence="9" id="KW-0496">Mitochondrion</keyword>
<dbReference type="GO" id="GO:0006508">
    <property type="term" value="P:proteolysis"/>
    <property type="evidence" value="ECO:0007669"/>
    <property type="project" value="UniProtKB-KW"/>
</dbReference>
<evidence type="ECO:0000256" key="6">
    <source>
        <dbReference type="ARBA" id="ARBA00022807"/>
    </source>
</evidence>
<evidence type="ECO:0000256" key="4">
    <source>
        <dbReference type="ARBA" id="ARBA00022670"/>
    </source>
</evidence>
<dbReference type="InterPro" id="IPR038765">
    <property type="entry name" value="Papain-like_cys_pep_sf"/>
</dbReference>
<keyword evidence="12" id="KW-1185">Reference proteome</keyword>
<keyword evidence="4 9" id="KW-0645">Protease</keyword>
<comment type="function">
    <text evidence="9">Has aminopeptidase activity, shortening substrate peptides sequentially by 1 amino acid. Has bleomycin hydrolase activity, which can protect the cell from the toxic effects of bleomycin. Has homocysteine-thiolactonase activity, protecting the cell against homocysteine toxicity.</text>
</comment>